<name>A0ABN8A9Y1_9BACI</name>
<dbReference type="Proteomes" id="UP000789833">
    <property type="component" value="Unassembled WGS sequence"/>
</dbReference>
<dbReference type="EMBL" id="CAKJTJ010000005">
    <property type="protein sequence ID" value="CAG9620676.1"/>
    <property type="molecule type" value="Genomic_DNA"/>
</dbReference>
<keyword evidence="7 13" id="KW-0028">Amino-acid biosynthesis</keyword>
<dbReference type="InterPro" id="IPR004429">
    <property type="entry name" value="Isopropylmalate_DH"/>
</dbReference>
<dbReference type="EC" id="1.1.1.85" evidence="13"/>
<dbReference type="SUPFAM" id="SSF53659">
    <property type="entry name" value="Isocitrate/Isopropylmalate dehydrogenase-like"/>
    <property type="match status" value="1"/>
</dbReference>
<evidence type="ECO:0000256" key="12">
    <source>
        <dbReference type="ARBA" id="ARBA00023304"/>
    </source>
</evidence>
<evidence type="ECO:0000256" key="9">
    <source>
        <dbReference type="ARBA" id="ARBA00022842"/>
    </source>
</evidence>
<evidence type="ECO:0000256" key="8">
    <source>
        <dbReference type="ARBA" id="ARBA00022723"/>
    </source>
</evidence>
<comment type="function">
    <text evidence="13 14">Catalyzes the oxidation of 3-carboxy-2-hydroxy-4-methylpentanoate (3-isopropylmalate) to 3-carboxy-4-methyl-2-oxopentanoate. The product decarboxylates to 4-methyl-2 oxopentanoate.</text>
</comment>
<evidence type="ECO:0000256" key="11">
    <source>
        <dbReference type="ARBA" id="ARBA00023027"/>
    </source>
</evidence>
<accession>A0ABN8A9Y1</accession>
<comment type="similarity">
    <text evidence="4 13">Belongs to the isocitrate and isopropylmalate dehydrogenases family. LeuB type 1 subfamily.</text>
</comment>
<evidence type="ECO:0000256" key="13">
    <source>
        <dbReference type="HAMAP-Rule" id="MF_01033"/>
    </source>
</evidence>
<evidence type="ECO:0000256" key="6">
    <source>
        <dbReference type="ARBA" id="ARBA00022430"/>
    </source>
</evidence>
<evidence type="ECO:0000313" key="16">
    <source>
        <dbReference type="EMBL" id="CAG9620676.1"/>
    </source>
</evidence>
<dbReference type="PANTHER" id="PTHR42979">
    <property type="entry name" value="3-ISOPROPYLMALATE DEHYDROGENASE"/>
    <property type="match status" value="1"/>
</dbReference>
<reference evidence="16 17" key="1">
    <citation type="submission" date="2021-10" db="EMBL/GenBank/DDBJ databases">
        <authorList>
            <person name="Criscuolo A."/>
        </authorList>
    </citation>
    <scope>NUCLEOTIDE SEQUENCE [LARGE SCALE GENOMIC DNA]</scope>
    <source>
        <strain evidence="17">CIP 111883</strain>
    </source>
</reference>
<dbReference type="Gene3D" id="3.40.718.10">
    <property type="entry name" value="Isopropylmalate Dehydrogenase"/>
    <property type="match status" value="1"/>
</dbReference>
<feature type="binding site" evidence="13">
    <location>
        <position position="107"/>
    </location>
    <ligand>
        <name>substrate</name>
    </ligand>
</feature>
<sequence length="364" mass="40200">MSYYKIAILPGDGIGPEVIKEAVLILEEVAKHFHHTFEMKYGLIGGVAVDKTGTPLPTETVELCKNSDAILLGAVGGPKWDQELSHRRPEAGLLGIRKTLNLYANLRPVTLFDALLHTSPLKSENVIGTDVLIVRELTGGIYFGTPRERKNGENGQEAIDTLRYSEKEIERILRQGFQIAQGRKKKLTSVDKANVLESSRLWREVADRLSYDYPDVKLEHMLVDNVAMQLIRNPRQFDVIVTENMFGDILSDEASMLTGSLGMLPSASLSDTGPGLYEPIHGSAPDIAGKDKANPLATILSVAMLLRHSLRLENEADSIENAVKKTLEAGYRTGDIGFDWERVLTTTQMGTMVRSYLKSPVQNG</sequence>
<dbReference type="HAMAP" id="MF_01033">
    <property type="entry name" value="LeuB_type1"/>
    <property type="match status" value="1"/>
</dbReference>
<dbReference type="InterPro" id="IPR024084">
    <property type="entry name" value="IsoPropMal-DH-like_dom"/>
</dbReference>
<comment type="cofactor">
    <cofactor evidence="2">
        <name>Mn(2+)</name>
        <dbReference type="ChEBI" id="CHEBI:29035"/>
    </cofactor>
</comment>
<comment type="pathway">
    <text evidence="3 13 14">Amino-acid biosynthesis; L-leucine biosynthesis; L-leucine from 3-methyl-2-oxobutanoate: step 3/4.</text>
</comment>
<feature type="binding site" evidence="13">
    <location>
        <position position="135"/>
    </location>
    <ligand>
        <name>substrate</name>
    </ligand>
</feature>
<evidence type="ECO:0000256" key="10">
    <source>
        <dbReference type="ARBA" id="ARBA00023002"/>
    </source>
</evidence>
<evidence type="ECO:0000259" key="15">
    <source>
        <dbReference type="SMART" id="SM01329"/>
    </source>
</evidence>
<evidence type="ECO:0000256" key="1">
    <source>
        <dbReference type="ARBA" id="ARBA00000624"/>
    </source>
</evidence>
<feature type="binding site" evidence="13">
    <location>
        <position position="248"/>
    </location>
    <ligand>
        <name>Mg(2+)</name>
        <dbReference type="ChEBI" id="CHEBI:18420"/>
    </ligand>
</feature>
<dbReference type="GO" id="GO:0003862">
    <property type="term" value="F:3-isopropylmalate dehydrogenase activity"/>
    <property type="evidence" value="ECO:0007669"/>
    <property type="project" value="UniProtKB-EC"/>
</dbReference>
<feature type="site" description="Important for catalysis" evidence="13">
    <location>
        <position position="192"/>
    </location>
</feature>
<keyword evidence="17" id="KW-1185">Reference proteome</keyword>
<evidence type="ECO:0000256" key="4">
    <source>
        <dbReference type="ARBA" id="ARBA00008319"/>
    </source>
</evidence>
<keyword evidence="6 13" id="KW-0432">Leucine biosynthesis</keyword>
<dbReference type="Pfam" id="PF00180">
    <property type="entry name" value="Iso_dh"/>
    <property type="match status" value="1"/>
</dbReference>
<evidence type="ECO:0000313" key="17">
    <source>
        <dbReference type="Proteomes" id="UP000789833"/>
    </source>
</evidence>
<keyword evidence="13" id="KW-0464">Manganese</keyword>
<keyword evidence="13" id="KW-0963">Cytoplasm</keyword>
<evidence type="ECO:0000256" key="14">
    <source>
        <dbReference type="RuleBase" id="RU004445"/>
    </source>
</evidence>
<dbReference type="PROSITE" id="PS00470">
    <property type="entry name" value="IDH_IMDH"/>
    <property type="match status" value="1"/>
</dbReference>
<feature type="binding site" evidence="13">
    <location>
        <position position="97"/>
    </location>
    <ligand>
        <name>substrate</name>
    </ligand>
</feature>
<comment type="catalytic activity">
    <reaction evidence="1 13 14">
        <text>(2R,3S)-3-isopropylmalate + NAD(+) = 4-methyl-2-oxopentanoate + CO2 + NADH</text>
        <dbReference type="Rhea" id="RHEA:32271"/>
        <dbReference type="ChEBI" id="CHEBI:16526"/>
        <dbReference type="ChEBI" id="CHEBI:17865"/>
        <dbReference type="ChEBI" id="CHEBI:35121"/>
        <dbReference type="ChEBI" id="CHEBI:57540"/>
        <dbReference type="ChEBI" id="CHEBI:57945"/>
        <dbReference type="EC" id="1.1.1.85"/>
    </reaction>
</comment>
<comment type="subunit">
    <text evidence="5 13 14">Homodimer.</text>
</comment>
<protein>
    <recommendedName>
        <fullName evidence="13">3-isopropylmalate dehydrogenase</fullName>
        <ecNumber evidence="13">1.1.1.85</ecNumber>
    </recommendedName>
    <alternativeName>
        <fullName evidence="13">3-IPM-DH</fullName>
    </alternativeName>
    <alternativeName>
        <fullName evidence="13">Beta-IPM dehydrogenase</fullName>
        <shortName evidence="13">IMDH</shortName>
    </alternativeName>
</protein>
<feature type="binding site" evidence="13">
    <location>
        <position position="224"/>
    </location>
    <ligand>
        <name>Mg(2+)</name>
        <dbReference type="ChEBI" id="CHEBI:18420"/>
    </ligand>
</feature>
<proteinExistence type="inferred from homology"/>
<dbReference type="InterPro" id="IPR019818">
    <property type="entry name" value="IsoCit/isopropylmalate_DH_CS"/>
</dbReference>
<evidence type="ECO:0000256" key="3">
    <source>
        <dbReference type="ARBA" id="ARBA00004762"/>
    </source>
</evidence>
<feature type="binding site" evidence="13">
    <location>
        <position position="252"/>
    </location>
    <ligand>
        <name>Mg(2+)</name>
        <dbReference type="ChEBI" id="CHEBI:18420"/>
    </ligand>
</feature>
<evidence type="ECO:0000256" key="7">
    <source>
        <dbReference type="ARBA" id="ARBA00022605"/>
    </source>
</evidence>
<comment type="caution">
    <text evidence="16">The sequence shown here is derived from an EMBL/GenBank/DDBJ whole genome shotgun (WGS) entry which is preliminary data.</text>
</comment>
<gene>
    <name evidence="13 16" type="primary">leuB</name>
    <name evidence="16" type="ORF">BACCIP111883_01445</name>
</gene>
<feature type="domain" description="Isopropylmalate dehydrogenase-like" evidence="15">
    <location>
        <begin position="5"/>
        <end position="353"/>
    </location>
</feature>
<feature type="binding site" evidence="13">
    <location>
        <begin position="282"/>
        <end position="294"/>
    </location>
    <ligand>
        <name>NAD(+)</name>
        <dbReference type="ChEBI" id="CHEBI:57540"/>
    </ligand>
</feature>
<feature type="binding site" evidence="13">
    <location>
        <begin position="77"/>
        <end position="90"/>
    </location>
    <ligand>
        <name>NAD(+)</name>
        <dbReference type="ChEBI" id="CHEBI:57540"/>
    </ligand>
</feature>
<keyword evidence="12 13" id="KW-0100">Branched-chain amino acid biosynthesis</keyword>
<feature type="site" description="Important for catalysis" evidence="13">
    <location>
        <position position="142"/>
    </location>
</feature>
<keyword evidence="11 13" id="KW-0520">NAD</keyword>
<keyword evidence="9 13" id="KW-0460">Magnesium</keyword>
<dbReference type="PANTHER" id="PTHR42979:SF1">
    <property type="entry name" value="3-ISOPROPYLMALATE DEHYDROGENASE"/>
    <property type="match status" value="1"/>
</dbReference>
<organism evidence="16 17">
    <name type="scientific">Sutcliffiella rhizosphaerae</name>
    <dbReference type="NCBI Taxonomy" id="2880967"/>
    <lineage>
        <taxon>Bacteria</taxon>
        <taxon>Bacillati</taxon>
        <taxon>Bacillota</taxon>
        <taxon>Bacilli</taxon>
        <taxon>Bacillales</taxon>
        <taxon>Bacillaceae</taxon>
        <taxon>Sutcliffiella</taxon>
    </lineage>
</organism>
<dbReference type="NCBIfam" id="TIGR00169">
    <property type="entry name" value="leuB"/>
    <property type="match status" value="1"/>
</dbReference>
<evidence type="ECO:0000256" key="5">
    <source>
        <dbReference type="ARBA" id="ARBA00011738"/>
    </source>
</evidence>
<dbReference type="RefSeq" id="WP_230500585.1">
    <property type="nucleotide sequence ID" value="NZ_CAKJTJ010000005.1"/>
</dbReference>
<feature type="binding site" evidence="13">
    <location>
        <position position="224"/>
    </location>
    <ligand>
        <name>substrate</name>
    </ligand>
</feature>
<keyword evidence="8 13" id="KW-0479">Metal-binding</keyword>
<comment type="subcellular location">
    <subcellularLocation>
        <location evidence="13">Cytoplasm</location>
    </subcellularLocation>
</comment>
<evidence type="ECO:0000256" key="2">
    <source>
        <dbReference type="ARBA" id="ARBA00001936"/>
    </source>
</evidence>
<comment type="cofactor">
    <cofactor evidence="13 14">
        <name>Mg(2+)</name>
        <dbReference type="ChEBI" id="CHEBI:18420"/>
    </cofactor>
    <cofactor evidence="13 14">
        <name>Mn(2+)</name>
        <dbReference type="ChEBI" id="CHEBI:29035"/>
    </cofactor>
    <text evidence="13 14">Binds 1 Mg(2+) or Mn(2+) ion per subunit.</text>
</comment>
<dbReference type="SMART" id="SM01329">
    <property type="entry name" value="Iso_dh"/>
    <property type="match status" value="1"/>
</dbReference>
<keyword evidence="10 13" id="KW-0560">Oxidoreductase</keyword>